<keyword evidence="3" id="KW-1185">Reference proteome</keyword>
<dbReference type="EMBL" id="JARBHB010000006">
    <property type="protein sequence ID" value="KAJ8881065.1"/>
    <property type="molecule type" value="Genomic_DNA"/>
</dbReference>
<protein>
    <submittedName>
        <fullName evidence="2">Uncharacterized protein</fullName>
    </submittedName>
</protein>
<evidence type="ECO:0000313" key="3">
    <source>
        <dbReference type="Proteomes" id="UP001159363"/>
    </source>
</evidence>
<proteinExistence type="predicted"/>
<feature type="region of interest" description="Disordered" evidence="1">
    <location>
        <begin position="1"/>
        <end position="41"/>
    </location>
</feature>
<gene>
    <name evidence="2" type="ORF">PR048_017538</name>
</gene>
<reference evidence="2 3" key="1">
    <citation type="submission" date="2023-02" db="EMBL/GenBank/DDBJ databases">
        <title>LHISI_Scaffold_Assembly.</title>
        <authorList>
            <person name="Stuart O.P."/>
            <person name="Cleave R."/>
            <person name="Magrath M.J.L."/>
            <person name="Mikheyev A.S."/>
        </authorList>
    </citation>
    <scope>NUCLEOTIDE SEQUENCE [LARGE SCALE GENOMIC DNA]</scope>
    <source>
        <strain evidence="2">Daus_M_001</strain>
        <tissue evidence="2">Leg muscle</tissue>
    </source>
</reference>
<feature type="compositionally biased region" description="Polar residues" evidence="1">
    <location>
        <begin position="26"/>
        <end position="35"/>
    </location>
</feature>
<evidence type="ECO:0000256" key="1">
    <source>
        <dbReference type="SAM" id="MobiDB-lite"/>
    </source>
</evidence>
<sequence>MRAIEVSTEQRRNERAVENGEKTRRPTASSSTFENLVTRPVNEPGSPCWEASGLTARPPWDVLGSALMFHFELEGITDIAADEGISGGRTSNMASGPGRHASKYGGTAPINMAAARAYPNVGKLLPPHARCHVPKPANMHYSLPLLASHQGDPGSIPGRVTPDFRMWESCRTMPLVGGFPRASPVSLALSFQRCSILTSVTMCCEGLRPNSDEEYSVKMRCSIRVFFNLAPRLQFSWWPLGESRHQYKMAAGVDGPVHSHGMAMHEHFGQTSANATAGHGQPHDPLNASQTGCHVTEQWRSQRKIVGSSMLGLHSYLPLDLGQIYHVFSSGANEYEERICGFSPSAVIPRRLIAKYEGLPLTSTNMEP</sequence>
<name>A0ABQ9HA08_9NEOP</name>
<comment type="caution">
    <text evidence="2">The sequence shown here is derived from an EMBL/GenBank/DDBJ whole genome shotgun (WGS) entry which is preliminary data.</text>
</comment>
<dbReference type="Proteomes" id="UP001159363">
    <property type="component" value="Chromosome 5"/>
</dbReference>
<organism evidence="2 3">
    <name type="scientific">Dryococelus australis</name>
    <dbReference type="NCBI Taxonomy" id="614101"/>
    <lineage>
        <taxon>Eukaryota</taxon>
        <taxon>Metazoa</taxon>
        <taxon>Ecdysozoa</taxon>
        <taxon>Arthropoda</taxon>
        <taxon>Hexapoda</taxon>
        <taxon>Insecta</taxon>
        <taxon>Pterygota</taxon>
        <taxon>Neoptera</taxon>
        <taxon>Polyneoptera</taxon>
        <taxon>Phasmatodea</taxon>
        <taxon>Verophasmatodea</taxon>
        <taxon>Anareolatae</taxon>
        <taxon>Phasmatidae</taxon>
        <taxon>Eurycanthinae</taxon>
        <taxon>Dryococelus</taxon>
    </lineage>
</organism>
<evidence type="ECO:0000313" key="2">
    <source>
        <dbReference type="EMBL" id="KAJ8881065.1"/>
    </source>
</evidence>
<accession>A0ABQ9HA08</accession>
<feature type="compositionally biased region" description="Basic and acidic residues" evidence="1">
    <location>
        <begin position="8"/>
        <end position="24"/>
    </location>
</feature>